<dbReference type="PANTHER" id="PTHR13040:SF2">
    <property type="entry name" value="AUTOPHAGY PROTEIN 5"/>
    <property type="match status" value="1"/>
</dbReference>
<evidence type="ECO:0000256" key="5">
    <source>
        <dbReference type="ARBA" id="ARBA00023006"/>
    </source>
</evidence>
<dbReference type="Gene3D" id="3.10.20.620">
    <property type="match status" value="1"/>
</dbReference>
<keyword evidence="4 6" id="KW-0832">Ubl conjugation</keyword>
<organism evidence="10 11">
    <name type="scientific">Ascobolus immersus RN42</name>
    <dbReference type="NCBI Taxonomy" id="1160509"/>
    <lineage>
        <taxon>Eukaryota</taxon>
        <taxon>Fungi</taxon>
        <taxon>Dikarya</taxon>
        <taxon>Ascomycota</taxon>
        <taxon>Pezizomycotina</taxon>
        <taxon>Pezizomycetes</taxon>
        <taxon>Pezizales</taxon>
        <taxon>Ascobolaceae</taxon>
        <taxon>Ascobolus</taxon>
    </lineage>
</organism>
<evidence type="ECO:0000313" key="11">
    <source>
        <dbReference type="Proteomes" id="UP000275078"/>
    </source>
</evidence>
<comment type="subunit">
    <text evidence="6">Conjugated with ATG12.</text>
</comment>
<reference evidence="10 11" key="1">
    <citation type="journal article" date="2018" name="Nat. Ecol. Evol.">
        <title>Pezizomycetes genomes reveal the molecular basis of ectomycorrhizal truffle lifestyle.</title>
        <authorList>
            <person name="Murat C."/>
            <person name="Payen T."/>
            <person name="Noel B."/>
            <person name="Kuo A."/>
            <person name="Morin E."/>
            <person name="Chen J."/>
            <person name="Kohler A."/>
            <person name="Krizsan K."/>
            <person name="Balestrini R."/>
            <person name="Da Silva C."/>
            <person name="Montanini B."/>
            <person name="Hainaut M."/>
            <person name="Levati E."/>
            <person name="Barry K.W."/>
            <person name="Belfiori B."/>
            <person name="Cichocki N."/>
            <person name="Clum A."/>
            <person name="Dockter R.B."/>
            <person name="Fauchery L."/>
            <person name="Guy J."/>
            <person name="Iotti M."/>
            <person name="Le Tacon F."/>
            <person name="Lindquist E.A."/>
            <person name="Lipzen A."/>
            <person name="Malagnac F."/>
            <person name="Mello A."/>
            <person name="Molinier V."/>
            <person name="Miyauchi S."/>
            <person name="Poulain J."/>
            <person name="Riccioni C."/>
            <person name="Rubini A."/>
            <person name="Sitrit Y."/>
            <person name="Splivallo R."/>
            <person name="Traeger S."/>
            <person name="Wang M."/>
            <person name="Zifcakova L."/>
            <person name="Wipf D."/>
            <person name="Zambonelli A."/>
            <person name="Paolocci F."/>
            <person name="Nowrousian M."/>
            <person name="Ottonello S."/>
            <person name="Baldrian P."/>
            <person name="Spatafora J.W."/>
            <person name="Henrissat B."/>
            <person name="Nagy L.G."/>
            <person name="Aury J.M."/>
            <person name="Wincker P."/>
            <person name="Grigoriev I.V."/>
            <person name="Bonfante P."/>
            <person name="Martin F.M."/>
        </authorList>
    </citation>
    <scope>NUCLEOTIDE SEQUENCE [LARGE SCALE GENOMIC DNA]</scope>
    <source>
        <strain evidence="10 11">RN42</strain>
    </source>
</reference>
<name>A0A3N4ICZ0_ASCIM</name>
<keyword evidence="6" id="KW-0472">Membrane</keyword>
<dbReference type="GO" id="GO:0005776">
    <property type="term" value="C:autophagosome"/>
    <property type="evidence" value="ECO:0007669"/>
    <property type="project" value="TreeGrafter"/>
</dbReference>
<dbReference type="Pfam" id="PF04106">
    <property type="entry name" value="ATG5_UblB"/>
    <property type="match status" value="1"/>
</dbReference>
<dbReference type="GO" id="GO:0034274">
    <property type="term" value="C:Atg12-Atg5-Atg16 complex"/>
    <property type="evidence" value="ECO:0007669"/>
    <property type="project" value="TreeGrafter"/>
</dbReference>
<sequence length="303" mass="34392">MTSRPEGYGSVSPIREKIWYGSIPTRIILNPGESRVFDSADPFYIQLPRISYLPLYLPQILAFFTPFLINPSDATLANAWLEFDSVPLKWHLPIGLLYDHITGRDPNTEYEEHADDPGKLPWTLILHLRPEDYPSSHLLPYTGGGEKEREGAVQEVFMNSMKEADYMRNGSAKAVMSLSKEDSTTLWDSLVDLECKRFWSVADKLVRSSKDPLRHVPIKLYIPTSDRVIQKLVMPLTSARKPKTLGTVLKEMVPALFPSTRVETIAKPVLHGIVLRLNIPLLELMYDAIYPDGFLHIALIMMS</sequence>
<keyword evidence="6" id="KW-0813">Transport</keyword>
<dbReference type="InterPro" id="IPR042527">
    <property type="entry name" value="Atg5_UblA_dom_sf"/>
</dbReference>
<evidence type="ECO:0000259" key="7">
    <source>
        <dbReference type="Pfam" id="PF04106"/>
    </source>
</evidence>
<dbReference type="InterPro" id="IPR048939">
    <property type="entry name" value="ATG5_UblA"/>
</dbReference>
<dbReference type="Pfam" id="PF20637">
    <property type="entry name" value="ATG5_HBR"/>
    <property type="match status" value="1"/>
</dbReference>
<dbReference type="STRING" id="1160509.A0A3N4ICZ0"/>
<evidence type="ECO:0000256" key="3">
    <source>
        <dbReference type="ARBA" id="ARBA00022499"/>
    </source>
</evidence>
<comment type="similarity">
    <text evidence="2 6">Belongs to the ATG5 family.</text>
</comment>
<dbReference type="GO" id="GO:0044233">
    <property type="term" value="C:mitochondria-associated endoplasmic reticulum membrane contact site"/>
    <property type="evidence" value="ECO:0007669"/>
    <property type="project" value="TreeGrafter"/>
</dbReference>
<dbReference type="Proteomes" id="UP000275078">
    <property type="component" value="Unassembled WGS sequence"/>
</dbReference>
<accession>A0A3N4ICZ0</accession>
<dbReference type="InterPro" id="IPR042526">
    <property type="entry name" value="Atg5_HR"/>
</dbReference>
<keyword evidence="11" id="KW-1185">Reference proteome</keyword>
<dbReference type="Pfam" id="PF20638">
    <property type="entry name" value="ATG5_UblA"/>
    <property type="match status" value="1"/>
</dbReference>
<dbReference type="GO" id="GO:0019776">
    <property type="term" value="F:Atg8-family ligase activity"/>
    <property type="evidence" value="ECO:0007669"/>
    <property type="project" value="TreeGrafter"/>
</dbReference>
<keyword evidence="3 6" id="KW-1017">Isopeptide bond</keyword>
<evidence type="ECO:0000259" key="9">
    <source>
        <dbReference type="Pfam" id="PF20638"/>
    </source>
</evidence>
<dbReference type="InterPro" id="IPR048318">
    <property type="entry name" value="ATG5_UblB"/>
</dbReference>
<feature type="domain" description="Autophagy protein ATG5 UblA" evidence="9">
    <location>
        <begin position="18"/>
        <end position="127"/>
    </location>
</feature>
<dbReference type="Gene3D" id="1.10.246.190">
    <property type="entry name" value="Autophagy protein Apg5, helix rich domain"/>
    <property type="match status" value="1"/>
</dbReference>
<protein>
    <recommendedName>
        <fullName evidence="6">Autophagy protein 5</fullName>
    </recommendedName>
</protein>
<dbReference type="GO" id="GO:0034045">
    <property type="term" value="C:phagophore assembly site membrane"/>
    <property type="evidence" value="ECO:0007669"/>
    <property type="project" value="UniProtKB-SubCell"/>
</dbReference>
<evidence type="ECO:0000256" key="2">
    <source>
        <dbReference type="ARBA" id="ARBA00006910"/>
    </source>
</evidence>
<dbReference type="PANTHER" id="PTHR13040">
    <property type="entry name" value="AUTOPHAGY PROTEIN 5"/>
    <property type="match status" value="1"/>
</dbReference>
<dbReference type="GO" id="GO:0006995">
    <property type="term" value="P:cellular response to nitrogen starvation"/>
    <property type="evidence" value="ECO:0007669"/>
    <property type="project" value="TreeGrafter"/>
</dbReference>
<dbReference type="InterPro" id="IPR007239">
    <property type="entry name" value="Atg5"/>
</dbReference>
<evidence type="ECO:0000256" key="4">
    <source>
        <dbReference type="ARBA" id="ARBA00022843"/>
    </source>
</evidence>
<evidence type="ECO:0000259" key="8">
    <source>
        <dbReference type="Pfam" id="PF20637"/>
    </source>
</evidence>
<evidence type="ECO:0000313" key="10">
    <source>
        <dbReference type="EMBL" id="RPA83327.1"/>
    </source>
</evidence>
<comment type="function">
    <text evidence="6">Involved in cytoplasm to vacuole transport (Cvt) and autophagic vesicle formation.</text>
</comment>
<evidence type="ECO:0000256" key="1">
    <source>
        <dbReference type="ARBA" id="ARBA00004623"/>
    </source>
</evidence>
<proteinExistence type="inferred from homology"/>
<feature type="domain" description="Autophagy protein ATG5 alpha-helical bundle region" evidence="8">
    <location>
        <begin position="152"/>
        <end position="206"/>
    </location>
</feature>
<dbReference type="GO" id="GO:0061908">
    <property type="term" value="C:phagophore"/>
    <property type="evidence" value="ECO:0007669"/>
    <property type="project" value="TreeGrafter"/>
</dbReference>
<evidence type="ECO:0000256" key="6">
    <source>
        <dbReference type="RuleBase" id="RU361202"/>
    </source>
</evidence>
<dbReference type="InterPro" id="IPR048940">
    <property type="entry name" value="ATG5_HBR"/>
</dbReference>
<feature type="domain" description="Autophagy protein ATG5 UblB" evidence="7">
    <location>
        <begin position="215"/>
        <end position="298"/>
    </location>
</feature>
<dbReference type="Gene3D" id="3.10.20.90">
    <property type="entry name" value="Phosphatidylinositol 3-kinase Catalytic Subunit, Chain A, domain 1"/>
    <property type="match status" value="1"/>
</dbReference>
<keyword evidence="5 6" id="KW-0072">Autophagy</keyword>
<gene>
    <name evidence="10" type="ORF">BJ508DRAFT_413526</name>
</gene>
<dbReference type="GO" id="GO:0000422">
    <property type="term" value="P:autophagy of mitochondrion"/>
    <property type="evidence" value="ECO:0007669"/>
    <property type="project" value="TreeGrafter"/>
</dbReference>
<dbReference type="EMBL" id="ML119665">
    <property type="protein sequence ID" value="RPA83327.1"/>
    <property type="molecule type" value="Genomic_DNA"/>
</dbReference>
<comment type="subcellular location">
    <subcellularLocation>
        <location evidence="1 6">Preautophagosomal structure membrane</location>
        <topology evidence="1 6">Peripheral membrane protein</topology>
    </subcellularLocation>
</comment>
<dbReference type="GO" id="GO:0034727">
    <property type="term" value="P:piecemeal microautophagy of the nucleus"/>
    <property type="evidence" value="ECO:0007669"/>
    <property type="project" value="TreeGrafter"/>
</dbReference>
<dbReference type="AlphaFoldDB" id="A0A3N4ICZ0"/>
<dbReference type="OrthoDB" id="272162at2759"/>